<accession>A0ABM0JFX5</accession>
<evidence type="ECO:0000256" key="2">
    <source>
        <dbReference type="ARBA" id="ARBA00023157"/>
    </source>
</evidence>
<dbReference type="SMART" id="SM00042">
    <property type="entry name" value="CUB"/>
    <property type="match status" value="2"/>
</dbReference>
<dbReference type="PROSITE" id="PS01180">
    <property type="entry name" value="CUB"/>
    <property type="match status" value="2"/>
</dbReference>
<dbReference type="InterPro" id="IPR000859">
    <property type="entry name" value="CUB_dom"/>
</dbReference>
<dbReference type="SUPFAM" id="SSF49854">
    <property type="entry name" value="Spermadhesin, CUB domain"/>
    <property type="match status" value="2"/>
</dbReference>
<dbReference type="Proteomes" id="UP000694888">
    <property type="component" value="Unplaced"/>
</dbReference>
<feature type="disulfide bond" evidence="3">
    <location>
        <begin position="773"/>
        <end position="790"/>
    </location>
</feature>
<evidence type="ECO:0000259" key="6">
    <source>
        <dbReference type="PROSITE" id="PS01180"/>
    </source>
</evidence>
<evidence type="ECO:0000313" key="7">
    <source>
        <dbReference type="Proteomes" id="UP000694888"/>
    </source>
</evidence>
<evidence type="ECO:0000256" key="3">
    <source>
        <dbReference type="PROSITE-ProRule" id="PRU00059"/>
    </source>
</evidence>
<keyword evidence="7" id="KW-1185">Reference proteome</keyword>
<dbReference type="Pfam" id="PF00431">
    <property type="entry name" value="CUB"/>
    <property type="match status" value="1"/>
</dbReference>
<dbReference type="Gene3D" id="2.60.120.290">
    <property type="entry name" value="Spermadhesin, CUB domain"/>
    <property type="match status" value="2"/>
</dbReference>
<keyword evidence="5" id="KW-1133">Transmembrane helix</keyword>
<feature type="domain" description="CUB" evidence="6">
    <location>
        <begin position="712"/>
        <end position="828"/>
    </location>
</feature>
<evidence type="ECO:0000256" key="4">
    <source>
        <dbReference type="SAM" id="MobiDB-lite"/>
    </source>
</evidence>
<feature type="region of interest" description="Disordered" evidence="4">
    <location>
        <begin position="879"/>
        <end position="899"/>
    </location>
</feature>
<feature type="transmembrane region" description="Helical" evidence="5">
    <location>
        <begin position="844"/>
        <end position="866"/>
    </location>
</feature>
<dbReference type="InterPro" id="IPR035914">
    <property type="entry name" value="Sperma_CUB_dom_sf"/>
</dbReference>
<sequence>MLLFSLRTGESFFPNSYQCSWNLTAPEDKVVLLRSARAIAPVCQGPWFHPGENCENVDFQNMNTENSSTELSDDQNGDYGLMGEYVAASKEIIHCENSTSFKKISLTTEERFIQLDSNATSCTLQFTTGSQDSSVDLSFVPIVGDTSGVNAASFTVGLQDGSDTQITSSKVNQLPFRRVQSAHSTVTLTYDNQEVKNGHSQSVFAWLRARARLPGELPRFLRATSVKSFLWVSTENLSGPDNPSVQIEAHQKCLRLQVMDPSLTKVFSPAHYFSAFRGDDMSLRDLAFDCFGKPRETFVLPWPSSVTISFHRNDSSSGFWLVYFSPNTHEECKDDATELTRAGFEYTLPSEIIERSYKCEFTMASNLTEGQQVRFRMDQFSNTVTLEEVVSWDGPKTHTLLTDGDWSAGKWVYSSYPLTLTLSKDEDSKNGSLSFSFEVIDMPDPGCGNMTLIATSEPQQLTTPYYPDMYPLNLTCNWIIQNEKPSSSYFHARKHIVIEGPDRASCNALKRSEGDYLLYVTSVAGSGLSRKPHTNVCPTFHLHFFQMFKEDKVHVTFTSDLEQVGPGLSLTYYVRERTSFEGCNKVIALGENNPSYLLDRQFFPQDYMGETALCWWIIQPVSLRAAVIVKNISVQIPRSLLYPRDMTVYISTDSTKRNTLQSFYSPTNYVQGKDDAVINPGRSLYVEVAMDRNFDAPINVSMEFTTVNASGCNGAAATVNVTTESQFLTSLDYPKLYRSGVDCEWKLKSSNNNPLIVEVVDLELNSAQGVDSCENYLLLEPSDSAKEKLCNNSNSPYTLPEHSSEVVVSFHTNTSGQGAKFRLRLQAVHSPGKKGGSSESKASIAGYACAGVAGVALIALVLFFAVRCTMRERNRSQGYATESSLALQTAQHRTKGGHL</sequence>
<organism evidence="7 8">
    <name type="scientific">Aplysia californica</name>
    <name type="common">California sea hare</name>
    <dbReference type="NCBI Taxonomy" id="6500"/>
    <lineage>
        <taxon>Eukaryota</taxon>
        <taxon>Metazoa</taxon>
        <taxon>Spiralia</taxon>
        <taxon>Lophotrochozoa</taxon>
        <taxon>Mollusca</taxon>
        <taxon>Gastropoda</taxon>
        <taxon>Heterobranchia</taxon>
        <taxon>Euthyneura</taxon>
        <taxon>Tectipleura</taxon>
        <taxon>Aplysiida</taxon>
        <taxon>Aplysioidea</taxon>
        <taxon>Aplysiidae</taxon>
        <taxon>Aplysia</taxon>
    </lineage>
</organism>
<dbReference type="RefSeq" id="XP_005092769.2">
    <property type="nucleotide sequence ID" value="XM_005092712.3"/>
</dbReference>
<feature type="compositionally biased region" description="Polar residues" evidence="4">
    <location>
        <begin position="879"/>
        <end position="891"/>
    </location>
</feature>
<keyword evidence="1" id="KW-0677">Repeat</keyword>
<keyword evidence="5" id="KW-0472">Membrane</keyword>
<dbReference type="PANTHER" id="PTHR24251">
    <property type="entry name" value="OVOCHYMASE-RELATED"/>
    <property type="match status" value="1"/>
</dbReference>
<reference evidence="8" key="1">
    <citation type="submission" date="2025-08" db="UniProtKB">
        <authorList>
            <consortium name="RefSeq"/>
        </authorList>
    </citation>
    <scope>IDENTIFICATION</scope>
</reference>
<keyword evidence="2 3" id="KW-1015">Disulfide bond</keyword>
<name>A0ABM0JFX5_APLCA</name>
<comment type="caution">
    <text evidence="3">Lacks conserved residue(s) required for the propagation of feature annotation.</text>
</comment>
<gene>
    <name evidence="8" type="primary">LOC101851629</name>
</gene>
<evidence type="ECO:0000256" key="5">
    <source>
        <dbReference type="SAM" id="Phobius"/>
    </source>
</evidence>
<dbReference type="CDD" id="cd00041">
    <property type="entry name" value="CUB"/>
    <property type="match status" value="1"/>
</dbReference>
<dbReference type="GeneID" id="101851629"/>
<proteinExistence type="predicted"/>
<keyword evidence="5" id="KW-0812">Transmembrane</keyword>
<protein>
    <submittedName>
        <fullName evidence="8">Uncharacterized protein LOC101851629</fullName>
    </submittedName>
</protein>
<evidence type="ECO:0000313" key="8">
    <source>
        <dbReference type="RefSeq" id="XP_005092769.2"/>
    </source>
</evidence>
<evidence type="ECO:0000256" key="1">
    <source>
        <dbReference type="ARBA" id="ARBA00022737"/>
    </source>
</evidence>
<feature type="domain" description="CUB" evidence="6">
    <location>
        <begin position="447"/>
        <end position="575"/>
    </location>
</feature>